<dbReference type="InterPro" id="IPR051448">
    <property type="entry name" value="CdaR-like_regulators"/>
</dbReference>
<dbReference type="Proteomes" id="UP001501842">
    <property type="component" value="Unassembled WGS sequence"/>
</dbReference>
<gene>
    <name evidence="3" type="ORF">GCM10010439_26960</name>
</gene>
<dbReference type="InterPro" id="IPR025736">
    <property type="entry name" value="PucR_C-HTH_dom"/>
</dbReference>
<dbReference type="Pfam" id="PF13556">
    <property type="entry name" value="HTH_30"/>
    <property type="match status" value="1"/>
</dbReference>
<dbReference type="PANTHER" id="PTHR33744:SF17">
    <property type="entry name" value="CONSERVED PROTEIN"/>
    <property type="match status" value="1"/>
</dbReference>
<dbReference type="InterPro" id="IPR012914">
    <property type="entry name" value="PucR_dom"/>
</dbReference>
<feature type="domain" description="Purine catabolism PurC-like" evidence="1">
    <location>
        <begin position="6"/>
        <end position="119"/>
    </location>
</feature>
<dbReference type="Gene3D" id="1.10.10.2840">
    <property type="entry name" value="PucR C-terminal helix-turn-helix domain"/>
    <property type="match status" value="1"/>
</dbReference>
<evidence type="ECO:0000259" key="1">
    <source>
        <dbReference type="Pfam" id="PF07905"/>
    </source>
</evidence>
<protein>
    <recommendedName>
        <fullName evidence="5">PucR family transcriptional regulator</fullName>
    </recommendedName>
</protein>
<accession>A0ABN3U738</accession>
<comment type="caution">
    <text evidence="3">The sequence shown here is derived from an EMBL/GenBank/DDBJ whole genome shotgun (WGS) entry which is preliminary data.</text>
</comment>
<name>A0ABN3U738_9ACTN</name>
<evidence type="ECO:0000313" key="3">
    <source>
        <dbReference type="EMBL" id="GAA2725873.1"/>
    </source>
</evidence>
<evidence type="ECO:0000313" key="4">
    <source>
        <dbReference type="Proteomes" id="UP001501842"/>
    </source>
</evidence>
<dbReference type="InterPro" id="IPR042070">
    <property type="entry name" value="PucR_C-HTH_sf"/>
</dbReference>
<proteinExistence type="predicted"/>
<evidence type="ECO:0000259" key="2">
    <source>
        <dbReference type="Pfam" id="PF13556"/>
    </source>
</evidence>
<dbReference type="EMBL" id="BAAATZ010000009">
    <property type="protein sequence ID" value="GAA2725873.1"/>
    <property type="molecule type" value="Genomic_DNA"/>
</dbReference>
<keyword evidence="4" id="KW-1185">Reference proteome</keyword>
<feature type="domain" description="PucR C-terminal helix-turn-helix" evidence="2">
    <location>
        <begin position="414"/>
        <end position="472"/>
    </location>
</feature>
<evidence type="ECO:0008006" key="5">
    <source>
        <dbReference type="Google" id="ProtNLM"/>
    </source>
</evidence>
<sequence length="474" mass="50321">MRLRDVLEHSGGRLPVLVGGNALDRPLQTAFTTDLLDPGRYLSGGELVLTGLVWRRGPADSEVFVECLAKAGVAALGAGEGLLGGVPDDLVEACERYAVPLFAVPADTSFREITDRITSVLWTEREADALAARSRRRGMVAALTAGASLASIWPAGNAWVVGSTGGVLAGGPLPEARRLAAAFLAADGAPEPVRAGGRLFHLETLPGVPRLGGRFVAATTAEAADELASLASLDLARLESARQVERRLAAQLAGVLAAEEPPLPAMRACGLDPAARHVVLVASLPSGTAVPLLEELLEGAVAEWDGRAVAVVPERPGLPATLRESAHRLAAVTRLTAGISRAAEAPGLATAFTEARHAHAYALDRPGRSRVVGCDELASHDLLLAGVPASARRAFADRLLEPLAVYDHRHNSELLRTLEAFLACDGSWTRCASVMHVHVNTLRYRIKRISELTGRDLDRFEDRVDFHLALRLRR</sequence>
<dbReference type="Pfam" id="PF07905">
    <property type="entry name" value="PucR"/>
    <property type="match status" value="1"/>
</dbReference>
<dbReference type="PANTHER" id="PTHR33744">
    <property type="entry name" value="CARBOHYDRATE DIACID REGULATOR"/>
    <property type="match status" value="1"/>
</dbReference>
<organism evidence="3 4">
    <name type="scientific">Actinocorallia aurantiaca</name>
    <dbReference type="NCBI Taxonomy" id="46204"/>
    <lineage>
        <taxon>Bacteria</taxon>
        <taxon>Bacillati</taxon>
        <taxon>Actinomycetota</taxon>
        <taxon>Actinomycetes</taxon>
        <taxon>Streptosporangiales</taxon>
        <taxon>Thermomonosporaceae</taxon>
        <taxon>Actinocorallia</taxon>
    </lineage>
</organism>
<reference evidence="3 4" key="1">
    <citation type="journal article" date="2019" name="Int. J. Syst. Evol. Microbiol.">
        <title>The Global Catalogue of Microorganisms (GCM) 10K type strain sequencing project: providing services to taxonomists for standard genome sequencing and annotation.</title>
        <authorList>
            <consortium name="The Broad Institute Genomics Platform"/>
            <consortium name="The Broad Institute Genome Sequencing Center for Infectious Disease"/>
            <person name="Wu L."/>
            <person name="Ma J."/>
        </authorList>
    </citation>
    <scope>NUCLEOTIDE SEQUENCE [LARGE SCALE GENOMIC DNA]</scope>
    <source>
        <strain evidence="3 4">JCM 8201</strain>
    </source>
</reference>
<dbReference type="RefSeq" id="WP_344450683.1">
    <property type="nucleotide sequence ID" value="NZ_BAAATZ010000009.1"/>
</dbReference>